<organism evidence="4 5">
    <name type="scientific">Capronia epimyces CBS 606.96</name>
    <dbReference type="NCBI Taxonomy" id="1182542"/>
    <lineage>
        <taxon>Eukaryota</taxon>
        <taxon>Fungi</taxon>
        <taxon>Dikarya</taxon>
        <taxon>Ascomycota</taxon>
        <taxon>Pezizomycotina</taxon>
        <taxon>Eurotiomycetes</taxon>
        <taxon>Chaetothyriomycetidae</taxon>
        <taxon>Chaetothyriales</taxon>
        <taxon>Herpotrichiellaceae</taxon>
        <taxon>Capronia</taxon>
    </lineage>
</organism>
<keyword evidence="3" id="KW-0472">Membrane</keyword>
<dbReference type="Pfam" id="PF13450">
    <property type="entry name" value="NAD_binding_8"/>
    <property type="match status" value="1"/>
</dbReference>
<comment type="similarity">
    <text evidence="2">Belongs to the FAD-binding monooxygenase family.</text>
</comment>
<sequence>MVAQVDSKANSQCGLAIPVPEKRSSYYPKSRPFDRHRPVKLIIVGAGIAGISAAILIPRKVRNLSYVVYEKNKRVGGAWEENKYPGVRCDVPAHTYQLSFAPNIRWSEYYPKGSEIRQYYQDVVDKYGVSEHLRVRHEVSKATWRDDLSQWEVTVKDLETGTTHMDFADFFLSAPGLLNKWSLPDIPGLQDEYQGHLCHTANWDPDFDYHGKRIAVIGNGASGLQILPNLLADAGHIDHYVRSKVWVAPAFRKDLLPATAENPGGEPYTEEQKDEWTNNPKAYLEYRRSLDIIFHPPWANQVKDSPQNRLVRERSTQTILERVGGDKAWLERLLPEYAPGCKRPTPAPGYIEAILDPKVEYITEKITRATSTGLVTADGKLREVDAIIAATGFRDGTIPRFPTIGKNGTDLSKYWAFDGPVGYPETYLGVMAPGFPNYFFIHQAQGNGAGGTVPMQCEMSATYIAKVIRKVQSQSYKTAVPSQEATNDFNDIVDGAFDNSVLSDSCNSWFKPGPGKTRITLHWPGTFHHRFDAYRDPRWEDFVFERQDDARANRFEYFGNGSAAFEETGSVLEFTNYLKEPGTVDLATLHENWNE</sequence>
<accession>W9XBK8</accession>
<dbReference type="GeneID" id="19173077"/>
<proteinExistence type="inferred from homology"/>
<comment type="cofactor">
    <cofactor evidence="1">
        <name>FAD</name>
        <dbReference type="ChEBI" id="CHEBI:57692"/>
    </cofactor>
</comment>
<name>W9XBK8_9EURO</name>
<evidence type="ECO:0000256" key="1">
    <source>
        <dbReference type="ARBA" id="ARBA00001974"/>
    </source>
</evidence>
<dbReference type="InterPro" id="IPR036188">
    <property type="entry name" value="FAD/NAD-bd_sf"/>
</dbReference>
<reference evidence="4 5" key="1">
    <citation type="submission" date="2013-03" db="EMBL/GenBank/DDBJ databases">
        <title>The Genome Sequence of Capronia epimyces CBS 606.96.</title>
        <authorList>
            <consortium name="The Broad Institute Genomics Platform"/>
            <person name="Cuomo C."/>
            <person name="de Hoog S."/>
            <person name="Gorbushina A."/>
            <person name="Walker B."/>
            <person name="Young S.K."/>
            <person name="Zeng Q."/>
            <person name="Gargeya S."/>
            <person name="Fitzgerald M."/>
            <person name="Haas B."/>
            <person name="Abouelleil A."/>
            <person name="Allen A.W."/>
            <person name="Alvarado L."/>
            <person name="Arachchi H.M."/>
            <person name="Berlin A.M."/>
            <person name="Chapman S.B."/>
            <person name="Gainer-Dewar J."/>
            <person name="Goldberg J."/>
            <person name="Griggs A."/>
            <person name="Gujja S."/>
            <person name="Hansen M."/>
            <person name="Howarth C."/>
            <person name="Imamovic A."/>
            <person name="Ireland A."/>
            <person name="Larimer J."/>
            <person name="McCowan C."/>
            <person name="Murphy C."/>
            <person name="Pearson M."/>
            <person name="Poon T.W."/>
            <person name="Priest M."/>
            <person name="Roberts A."/>
            <person name="Saif S."/>
            <person name="Shea T."/>
            <person name="Sisk P."/>
            <person name="Sykes S."/>
            <person name="Wortman J."/>
            <person name="Nusbaum C."/>
            <person name="Birren B."/>
        </authorList>
    </citation>
    <scope>NUCLEOTIDE SEQUENCE [LARGE SCALE GENOMIC DNA]</scope>
    <source>
        <strain evidence="4 5">CBS 606.96</strain>
    </source>
</reference>
<dbReference type="Proteomes" id="UP000019478">
    <property type="component" value="Unassembled WGS sequence"/>
</dbReference>
<dbReference type="AlphaFoldDB" id="W9XBK8"/>
<evidence type="ECO:0000313" key="5">
    <source>
        <dbReference type="Proteomes" id="UP000019478"/>
    </source>
</evidence>
<dbReference type="PANTHER" id="PTHR42877">
    <property type="entry name" value="L-ORNITHINE N(5)-MONOOXYGENASE-RELATED"/>
    <property type="match status" value="1"/>
</dbReference>
<dbReference type="HOGENOM" id="CLU_006937_6_1_1"/>
<evidence type="ECO:0008006" key="6">
    <source>
        <dbReference type="Google" id="ProtNLM"/>
    </source>
</evidence>
<dbReference type="Gene3D" id="3.50.50.60">
    <property type="entry name" value="FAD/NAD(P)-binding domain"/>
    <property type="match status" value="3"/>
</dbReference>
<keyword evidence="3" id="KW-0812">Transmembrane</keyword>
<dbReference type="PANTHER" id="PTHR42877:SF6">
    <property type="entry name" value="MONOOXYGENASE, PUTATIVE (AFU_ORTHOLOGUE AFUA_3G15050)-RELATED"/>
    <property type="match status" value="1"/>
</dbReference>
<dbReference type="eggNOG" id="KOG1399">
    <property type="taxonomic scope" value="Eukaryota"/>
</dbReference>
<keyword evidence="3" id="KW-1133">Transmembrane helix</keyword>
<keyword evidence="5" id="KW-1185">Reference proteome</keyword>
<dbReference type="PRINTS" id="PR00469">
    <property type="entry name" value="PNDRDTASEII"/>
</dbReference>
<evidence type="ECO:0000256" key="3">
    <source>
        <dbReference type="SAM" id="Phobius"/>
    </source>
</evidence>
<dbReference type="InterPro" id="IPR051209">
    <property type="entry name" value="FAD-bind_Monooxygenase_sf"/>
</dbReference>
<dbReference type="PRINTS" id="PR00368">
    <property type="entry name" value="FADPNR"/>
</dbReference>
<comment type="caution">
    <text evidence="4">The sequence shown here is derived from an EMBL/GenBank/DDBJ whole genome shotgun (WGS) entry which is preliminary data.</text>
</comment>
<dbReference type="OrthoDB" id="74360at2759"/>
<evidence type="ECO:0000313" key="4">
    <source>
        <dbReference type="EMBL" id="EXJ77832.1"/>
    </source>
</evidence>
<feature type="transmembrane region" description="Helical" evidence="3">
    <location>
        <begin position="39"/>
        <end position="57"/>
    </location>
</feature>
<gene>
    <name evidence="4" type="ORF">A1O3_08991</name>
</gene>
<dbReference type="EMBL" id="AMGY01000009">
    <property type="protein sequence ID" value="EXJ77832.1"/>
    <property type="molecule type" value="Genomic_DNA"/>
</dbReference>
<dbReference type="SUPFAM" id="SSF51905">
    <property type="entry name" value="FAD/NAD(P)-binding domain"/>
    <property type="match status" value="3"/>
</dbReference>
<dbReference type="RefSeq" id="XP_007737277.1">
    <property type="nucleotide sequence ID" value="XM_007739087.1"/>
</dbReference>
<protein>
    <recommendedName>
        <fullName evidence="6">L-ornithine N(5)-oxygenase</fullName>
    </recommendedName>
</protein>
<evidence type="ECO:0000256" key="2">
    <source>
        <dbReference type="ARBA" id="ARBA00010139"/>
    </source>
</evidence>